<dbReference type="PROSITE" id="PS01187">
    <property type="entry name" value="EGF_CA"/>
    <property type="match status" value="1"/>
</dbReference>
<feature type="transmembrane region" description="Helical" evidence="5">
    <location>
        <begin position="1208"/>
        <end position="1231"/>
    </location>
</feature>
<feature type="region of interest" description="Disordered" evidence="4">
    <location>
        <begin position="501"/>
        <end position="522"/>
    </location>
</feature>
<dbReference type="CDD" id="cd00053">
    <property type="entry name" value="EGF"/>
    <property type="match status" value="1"/>
</dbReference>
<feature type="compositionally biased region" description="Polar residues" evidence="4">
    <location>
        <begin position="431"/>
        <end position="488"/>
    </location>
</feature>
<feature type="compositionally biased region" description="Polar residues" evidence="4">
    <location>
        <begin position="296"/>
        <end position="313"/>
    </location>
</feature>
<accession>A0ABM5FY07</accession>
<keyword evidence="5" id="KW-1133">Transmembrane helix</keyword>
<evidence type="ECO:0000313" key="9">
    <source>
        <dbReference type="RefSeq" id="XP_072850270.1"/>
    </source>
</evidence>
<comment type="caution">
    <text evidence="3">Lacks conserved residue(s) required for the propagation of feature annotation.</text>
</comment>
<dbReference type="InterPro" id="IPR000152">
    <property type="entry name" value="EGF-type_Asp/Asn_hydroxyl_site"/>
</dbReference>
<feature type="domain" description="SEA" evidence="6">
    <location>
        <begin position="857"/>
        <end position="971"/>
    </location>
</feature>
<organism evidence="8 9">
    <name type="scientific">Pogona vitticeps</name>
    <name type="common">central bearded dragon</name>
    <dbReference type="NCBI Taxonomy" id="103695"/>
    <lineage>
        <taxon>Eukaryota</taxon>
        <taxon>Metazoa</taxon>
        <taxon>Chordata</taxon>
        <taxon>Craniata</taxon>
        <taxon>Vertebrata</taxon>
        <taxon>Euteleostomi</taxon>
        <taxon>Lepidosauria</taxon>
        <taxon>Squamata</taxon>
        <taxon>Bifurcata</taxon>
        <taxon>Unidentata</taxon>
        <taxon>Episquamata</taxon>
        <taxon>Toxicofera</taxon>
        <taxon>Iguania</taxon>
        <taxon>Acrodonta</taxon>
        <taxon>Agamidae</taxon>
        <taxon>Amphibolurinae</taxon>
        <taxon>Pogona</taxon>
    </lineage>
</organism>
<feature type="compositionally biased region" description="Polar residues" evidence="4">
    <location>
        <begin position="244"/>
        <end position="256"/>
    </location>
</feature>
<keyword evidence="5" id="KW-0812">Transmembrane</keyword>
<dbReference type="PROSITE" id="PS50026">
    <property type="entry name" value="EGF_3"/>
    <property type="match status" value="2"/>
</dbReference>
<dbReference type="PROSITE" id="PS50024">
    <property type="entry name" value="SEA"/>
    <property type="match status" value="1"/>
</dbReference>
<dbReference type="InterPro" id="IPR018097">
    <property type="entry name" value="EGF_Ca-bd_CS"/>
</dbReference>
<dbReference type="RefSeq" id="XP_072850270.1">
    <property type="nucleotide sequence ID" value="XM_072994169.1"/>
</dbReference>
<dbReference type="Gene3D" id="2.10.25.10">
    <property type="entry name" value="Laminin"/>
    <property type="match status" value="2"/>
</dbReference>
<feature type="region of interest" description="Disordered" evidence="4">
    <location>
        <begin position="351"/>
        <end position="488"/>
    </location>
</feature>
<dbReference type="CDD" id="cd00054">
    <property type="entry name" value="EGF_CA"/>
    <property type="match status" value="1"/>
</dbReference>
<feature type="compositionally biased region" description="Polar residues" evidence="4">
    <location>
        <begin position="544"/>
        <end position="578"/>
    </location>
</feature>
<dbReference type="InterPro" id="IPR001881">
    <property type="entry name" value="EGF-like_Ca-bd_dom"/>
</dbReference>
<dbReference type="Proteomes" id="UP001652642">
    <property type="component" value="Chromosome 3"/>
</dbReference>
<feature type="compositionally biased region" description="Low complexity" evidence="4">
    <location>
        <begin position="579"/>
        <end position="594"/>
    </location>
</feature>
<keyword evidence="2" id="KW-1015">Disulfide bond</keyword>
<dbReference type="Pfam" id="PF07645">
    <property type="entry name" value="EGF_CA"/>
    <property type="match status" value="1"/>
</dbReference>
<dbReference type="SUPFAM" id="SSF57196">
    <property type="entry name" value="EGF/Laminin"/>
    <property type="match status" value="1"/>
</dbReference>
<feature type="region of interest" description="Disordered" evidence="4">
    <location>
        <begin position="535"/>
        <end position="606"/>
    </location>
</feature>
<name>A0ABM5FY07_9SAUR</name>
<gene>
    <name evidence="9" type="primary">LOC110074045</name>
</gene>
<evidence type="ECO:0000256" key="5">
    <source>
        <dbReference type="SAM" id="Phobius"/>
    </source>
</evidence>
<dbReference type="Pfam" id="PF01390">
    <property type="entry name" value="SEA"/>
    <property type="match status" value="1"/>
</dbReference>
<dbReference type="PANTHER" id="PTHR24033:SF151">
    <property type="entry name" value="NOTCH 2"/>
    <property type="match status" value="1"/>
</dbReference>
<dbReference type="SUPFAM" id="SSF49265">
    <property type="entry name" value="Fibronectin type III"/>
    <property type="match status" value="1"/>
</dbReference>
<dbReference type="PANTHER" id="PTHR24033">
    <property type="entry name" value="EGF-LIKE DOMAIN-CONTAINING PROTEIN"/>
    <property type="match status" value="1"/>
</dbReference>
<feature type="domain" description="EGF-like" evidence="7">
    <location>
        <begin position="1014"/>
        <end position="1057"/>
    </location>
</feature>
<dbReference type="InterPro" id="IPR000742">
    <property type="entry name" value="EGF"/>
</dbReference>
<dbReference type="InterPro" id="IPR036116">
    <property type="entry name" value="FN3_sf"/>
</dbReference>
<evidence type="ECO:0000259" key="7">
    <source>
        <dbReference type="PROSITE" id="PS50026"/>
    </source>
</evidence>
<keyword evidence="1 3" id="KW-0245">EGF-like domain</keyword>
<evidence type="ECO:0000256" key="3">
    <source>
        <dbReference type="PROSITE-ProRule" id="PRU00076"/>
    </source>
</evidence>
<feature type="compositionally biased region" description="Low complexity" evidence="4">
    <location>
        <begin position="511"/>
        <end position="522"/>
    </location>
</feature>
<feature type="compositionally biased region" description="Polar residues" evidence="4">
    <location>
        <begin position="366"/>
        <end position="418"/>
    </location>
</feature>
<feature type="region of interest" description="Disordered" evidence="4">
    <location>
        <begin position="222"/>
        <end position="314"/>
    </location>
</feature>
<keyword evidence="5" id="KW-0472">Membrane</keyword>
<reference evidence="9" key="1">
    <citation type="submission" date="2025-08" db="UniProtKB">
        <authorList>
            <consortium name="RefSeq"/>
        </authorList>
    </citation>
    <scope>IDENTIFICATION</scope>
</reference>
<dbReference type="PROSITE" id="PS00010">
    <property type="entry name" value="ASX_HYDROXYL"/>
    <property type="match status" value="1"/>
</dbReference>
<evidence type="ECO:0000256" key="2">
    <source>
        <dbReference type="ARBA" id="ARBA00023157"/>
    </source>
</evidence>
<protein>
    <submittedName>
        <fullName evidence="9">Uncharacterized protein</fullName>
    </submittedName>
</protein>
<evidence type="ECO:0000313" key="8">
    <source>
        <dbReference type="Proteomes" id="UP001652642"/>
    </source>
</evidence>
<dbReference type="GeneID" id="110074045"/>
<dbReference type="InterPro" id="IPR051830">
    <property type="entry name" value="NOTCH_homolog"/>
</dbReference>
<dbReference type="InterPro" id="IPR049883">
    <property type="entry name" value="NOTCH1_EGF-like"/>
</dbReference>
<feature type="domain" description="EGF-like" evidence="7">
    <location>
        <begin position="968"/>
        <end position="1006"/>
    </location>
</feature>
<dbReference type="InterPro" id="IPR000082">
    <property type="entry name" value="SEA_dom"/>
</dbReference>
<feature type="compositionally biased region" description="Low complexity" evidence="4">
    <location>
        <begin position="230"/>
        <end position="243"/>
    </location>
</feature>
<dbReference type="SMART" id="SM00181">
    <property type="entry name" value="EGF"/>
    <property type="match status" value="2"/>
</dbReference>
<dbReference type="SMART" id="SM00179">
    <property type="entry name" value="EGF_CA"/>
    <property type="match status" value="2"/>
</dbReference>
<sequence length="1243" mass="134991">MRTKEVLSSATSDLAYTTFSPLSTYSETDPILCFNTHDFCTQSTKCLALQKDYICSSKQAFACSILFKNWTFISPDLYNPESEIYKNLTDKIRNTVIEGMKLKLGDDAFDIVMVGFRPGSVVAYFTSLLQGQQFLSTRMFSADLIKVVKNMLDNETEVSVKEIHRQLYSSTTSSEAGQASTNGMGDITTESSIVATPHVTSRSQSPLNTDSLTIQRTSHTTYFADPQEKPSSIPPTSTVPSQSMTSTASQSLSHISTTEDRSLGVSETTPVTISAGIGIETALSSTRPLGSPKEMPTSTPTRPESSNAVTPYITSEREYTSSAILDTTTSEATSKQSAYLKLFSTQLLSTTSVSSNPHKATHQRVSESQRVPHSTPWPQHASSTSTPSTQDLSHPITQEQKAFTTSSPSTLPQVTATYSSSRRTEEISSSAPSGLESSTSLQPSGSSEREVSISTQPGIGPTQGVSWKAASTEQPSASFGSSTPGRTAHFSVTTRDLRESLSADQHPETFSSLSSPPSPLPYHSTSLGSTWLLSQRTSHEPKTSGISATNRSPDATWTNALPSGRTSQREMQSTASSESTSILQGTTGSSTTLTEGGGGSHTVASPIAPTSLQKEVWISYPSTTPSLATGSSSLRTVGVHEIPTAALKTEEFSSLVTPPSPTPSDSMSFASTELLSLLTSQEQNSFSDKIKISPQTTAKTTRHSASLTSSSVSSVTGEYETSQLVSQDPISTSYFVGKQHTETVLTSVSMHTKNSVFFSTVTSTTQNPPECSTGPLYITLDRVTSQVIQFHWMLLDGRRDSPYLVSLLEDKTLKSNSSTNSTSTVFENLHPGNWYTVSVEVWSCGRKIGSSVTVRTEATSYIGTARIKNEKHLPEYSNSSSTAFQEFHKNFTKQLEENLPPAFQELLHSGKIRIVVTGIHEGSVIVTFDIVMVLNGTVTHEEIEHAIIGALNKSRTLDVDFSATSIKAALPCQTGYNGCSENAVCLEVATGYTCQCKTGFQDQSPKVQGRHCQEINECINNPCSSLASCTNTIGSYQCQCYPGITDLDTRNPGRLCQDPVLCFNRSDLCSETTKCLGSQKYYICSSKQAFACSILFKNWTFISPDLYNPESVVYKNLTDIIRNTVIKGMTVKLGDESSDVIMVGFRPGSVIAYFTFLWQGQQLIKVGKFKEDLTEVVKEMLDNQTEVTVKAIPTSKPAEEDSTWKTGVIVLAVLFCIVLICLLLPISLWFYMKNKTAKYIIEP</sequence>
<evidence type="ECO:0000256" key="1">
    <source>
        <dbReference type="ARBA" id="ARBA00022536"/>
    </source>
</evidence>
<evidence type="ECO:0000259" key="6">
    <source>
        <dbReference type="PROSITE" id="PS50024"/>
    </source>
</evidence>
<keyword evidence="8" id="KW-1185">Reference proteome</keyword>
<evidence type="ECO:0000256" key="4">
    <source>
        <dbReference type="SAM" id="MobiDB-lite"/>
    </source>
</evidence>
<proteinExistence type="predicted"/>